<keyword evidence="1" id="KW-0472">Membrane</keyword>
<organism evidence="2 3">
    <name type="scientific">Motilibacter deserti</name>
    <dbReference type="NCBI Taxonomy" id="2714956"/>
    <lineage>
        <taxon>Bacteria</taxon>
        <taxon>Bacillati</taxon>
        <taxon>Actinomycetota</taxon>
        <taxon>Actinomycetes</taxon>
        <taxon>Motilibacterales</taxon>
        <taxon>Motilibacteraceae</taxon>
        <taxon>Motilibacter</taxon>
    </lineage>
</organism>
<proteinExistence type="predicted"/>
<evidence type="ECO:0008006" key="4">
    <source>
        <dbReference type="Google" id="ProtNLM"/>
    </source>
</evidence>
<sequence>MTEEQLAAVVMGPLAVVFGVFFIMTRHQVAAEAQKRASLVPQTPGVMAACGALAVLVGLGLTIAGLAGWVQ</sequence>
<accession>A0ABX0H0P4</accession>
<evidence type="ECO:0000313" key="3">
    <source>
        <dbReference type="Proteomes" id="UP000800981"/>
    </source>
</evidence>
<feature type="transmembrane region" description="Helical" evidence="1">
    <location>
        <begin position="6"/>
        <end position="25"/>
    </location>
</feature>
<reference evidence="2 3" key="1">
    <citation type="submission" date="2020-03" db="EMBL/GenBank/DDBJ databases">
        <title>Two novel Motilibacter sp.</title>
        <authorList>
            <person name="Liu S."/>
        </authorList>
    </citation>
    <scope>NUCLEOTIDE SEQUENCE [LARGE SCALE GENOMIC DNA]</scope>
    <source>
        <strain evidence="2 3">E257</strain>
    </source>
</reference>
<evidence type="ECO:0000256" key="1">
    <source>
        <dbReference type="SAM" id="Phobius"/>
    </source>
</evidence>
<dbReference type="EMBL" id="JAANNP010000014">
    <property type="protein sequence ID" value="NHC15033.1"/>
    <property type="molecule type" value="Genomic_DNA"/>
</dbReference>
<dbReference type="RefSeq" id="WP_166283111.1">
    <property type="nucleotide sequence ID" value="NZ_JAANNP010000014.1"/>
</dbReference>
<keyword evidence="3" id="KW-1185">Reference proteome</keyword>
<dbReference type="Proteomes" id="UP000800981">
    <property type="component" value="Unassembled WGS sequence"/>
</dbReference>
<keyword evidence="1" id="KW-1133">Transmembrane helix</keyword>
<gene>
    <name evidence="2" type="ORF">G9H71_14685</name>
</gene>
<comment type="caution">
    <text evidence="2">The sequence shown here is derived from an EMBL/GenBank/DDBJ whole genome shotgun (WGS) entry which is preliminary data.</text>
</comment>
<evidence type="ECO:0000313" key="2">
    <source>
        <dbReference type="EMBL" id="NHC15033.1"/>
    </source>
</evidence>
<protein>
    <recommendedName>
        <fullName evidence="4">Secreted protein with PEP-CTERM sorting signal</fullName>
    </recommendedName>
</protein>
<feature type="transmembrane region" description="Helical" evidence="1">
    <location>
        <begin position="46"/>
        <end position="70"/>
    </location>
</feature>
<name>A0ABX0H0P4_9ACTN</name>
<keyword evidence="1" id="KW-0812">Transmembrane</keyword>